<dbReference type="VEuPathDB" id="FungiDB:PTTG_10285"/>
<name>A0A0C4FAP2_PUCT1</name>
<evidence type="ECO:0000313" key="4">
    <source>
        <dbReference type="Proteomes" id="UP000005240"/>
    </source>
</evidence>
<gene>
    <name evidence="2" type="ORF">PTTG_10285</name>
</gene>
<feature type="compositionally biased region" description="Basic and acidic residues" evidence="1">
    <location>
        <begin position="270"/>
        <end position="280"/>
    </location>
</feature>
<keyword evidence="4" id="KW-1185">Reference proteome</keyword>
<evidence type="ECO:0000313" key="2">
    <source>
        <dbReference type="EMBL" id="OAV86160.1"/>
    </source>
</evidence>
<organism evidence="2">
    <name type="scientific">Puccinia triticina (isolate 1-1 / race 1 (BBBD))</name>
    <name type="common">Brown leaf rust fungus</name>
    <dbReference type="NCBI Taxonomy" id="630390"/>
    <lineage>
        <taxon>Eukaryota</taxon>
        <taxon>Fungi</taxon>
        <taxon>Dikarya</taxon>
        <taxon>Basidiomycota</taxon>
        <taxon>Pucciniomycotina</taxon>
        <taxon>Pucciniomycetes</taxon>
        <taxon>Pucciniales</taxon>
        <taxon>Pucciniaceae</taxon>
        <taxon>Puccinia</taxon>
    </lineage>
</organism>
<dbReference type="AlphaFoldDB" id="A0A0C4FAP2"/>
<reference evidence="3" key="4">
    <citation type="submission" date="2025-05" db="UniProtKB">
        <authorList>
            <consortium name="EnsemblFungi"/>
        </authorList>
    </citation>
    <scope>IDENTIFICATION</scope>
    <source>
        <strain evidence="3">isolate 1-1 / race 1 (BBBD)</strain>
    </source>
</reference>
<reference evidence="2" key="1">
    <citation type="submission" date="2009-11" db="EMBL/GenBank/DDBJ databases">
        <authorList>
            <consortium name="The Broad Institute Genome Sequencing Platform"/>
            <person name="Ward D."/>
            <person name="Feldgarden M."/>
            <person name="Earl A."/>
            <person name="Young S.K."/>
            <person name="Zeng Q."/>
            <person name="Koehrsen M."/>
            <person name="Alvarado L."/>
            <person name="Berlin A."/>
            <person name="Bochicchio J."/>
            <person name="Borenstein D."/>
            <person name="Chapman S.B."/>
            <person name="Chen Z."/>
            <person name="Engels R."/>
            <person name="Freedman E."/>
            <person name="Gellesch M."/>
            <person name="Goldberg J."/>
            <person name="Griggs A."/>
            <person name="Gujja S."/>
            <person name="Heilman E."/>
            <person name="Heiman D."/>
            <person name="Hepburn T."/>
            <person name="Howarth C."/>
            <person name="Jen D."/>
            <person name="Larson L."/>
            <person name="Lewis B."/>
            <person name="Mehta T."/>
            <person name="Park D."/>
            <person name="Pearson M."/>
            <person name="Roberts A."/>
            <person name="Saif S."/>
            <person name="Shea T."/>
            <person name="Shenoy N."/>
            <person name="Sisk P."/>
            <person name="Stolte C."/>
            <person name="Sykes S."/>
            <person name="Thomson T."/>
            <person name="Walk T."/>
            <person name="White J."/>
            <person name="Yandava C."/>
            <person name="Izard J."/>
            <person name="Baranova O.V."/>
            <person name="Blanton J.M."/>
            <person name="Tanner A.C."/>
            <person name="Dewhirst F.E."/>
            <person name="Haas B."/>
            <person name="Nusbaum C."/>
            <person name="Birren B."/>
        </authorList>
    </citation>
    <scope>NUCLEOTIDE SEQUENCE [LARGE SCALE GENOMIC DNA]</scope>
    <source>
        <strain evidence="2">1-1 BBBD Race 1</strain>
    </source>
</reference>
<protein>
    <submittedName>
        <fullName evidence="2 3">Uncharacterized protein</fullName>
    </submittedName>
</protein>
<reference evidence="2" key="2">
    <citation type="submission" date="2016-05" db="EMBL/GenBank/DDBJ databases">
        <title>Comparative analysis highlights variable genome content of wheat rusts and divergence of the mating loci.</title>
        <authorList>
            <person name="Cuomo C.A."/>
            <person name="Bakkeren G."/>
            <person name="Szabo L."/>
            <person name="Khalil H."/>
            <person name="Joly D."/>
            <person name="Goldberg J."/>
            <person name="Young S."/>
            <person name="Zeng Q."/>
            <person name="Fellers J."/>
        </authorList>
    </citation>
    <scope>NUCLEOTIDE SEQUENCE [LARGE SCALE GENOMIC DNA]</scope>
    <source>
        <strain evidence="2">1-1 BBBD Race 1</strain>
    </source>
</reference>
<feature type="compositionally biased region" description="Polar residues" evidence="1">
    <location>
        <begin position="1"/>
        <end position="13"/>
    </location>
</feature>
<sequence>MLPPTVASTTRLSPSRPWQHIKQHPQKEQTTDEDELKAPNEIPLSNLAKGGPSRTPFRHKHQLGGCLAALANTLVLPLTARAASDHPSWRQRQETDLQSLALALEGHPPVAVAAAAATASISSTTRPAEYPPEHIFSSTSPAKHPPGLIEAVVAAPETTAASSPPPEPVVAEDAPTATYSPAQLLESTLPLPLSPAILEAYSICTCKLLEEELGLSAAYVEAIDWLTTTFNNHTTSPESPNPAVPEPVSTSPPDNNGSLAGPQRKRHKANSKDFELMFQS</sequence>
<proteinExistence type="predicted"/>
<dbReference type="EMBL" id="ADAS02001551">
    <property type="protein sequence ID" value="OAV86160.1"/>
    <property type="molecule type" value="Genomic_DNA"/>
</dbReference>
<feature type="region of interest" description="Disordered" evidence="1">
    <location>
        <begin position="1"/>
        <end position="59"/>
    </location>
</feature>
<reference evidence="3 4" key="3">
    <citation type="journal article" date="2017" name="G3 (Bethesda)">
        <title>Comparative analysis highlights variable genome content of wheat rusts and divergence of the mating loci.</title>
        <authorList>
            <person name="Cuomo C.A."/>
            <person name="Bakkeren G."/>
            <person name="Khalil H.B."/>
            <person name="Panwar V."/>
            <person name="Joly D."/>
            <person name="Linning R."/>
            <person name="Sakthikumar S."/>
            <person name="Song X."/>
            <person name="Adiconis X."/>
            <person name="Fan L."/>
            <person name="Goldberg J.M."/>
            <person name="Levin J.Z."/>
            <person name="Young S."/>
            <person name="Zeng Q."/>
            <person name="Anikster Y."/>
            <person name="Bruce M."/>
            <person name="Wang M."/>
            <person name="Yin C."/>
            <person name="McCallum B."/>
            <person name="Szabo L.J."/>
            <person name="Hulbert S."/>
            <person name="Chen X."/>
            <person name="Fellers J.P."/>
        </authorList>
    </citation>
    <scope>NUCLEOTIDE SEQUENCE</scope>
    <source>
        <strain evidence="4">Isolate 1-1 / race 1 (BBBD)</strain>
        <strain evidence="3">isolate 1-1 / race 1 (BBBD)</strain>
    </source>
</reference>
<evidence type="ECO:0000313" key="3">
    <source>
        <dbReference type="EnsemblFungi" id="PTTG_10285-t43_1-p1"/>
    </source>
</evidence>
<accession>A0A0C4FAP2</accession>
<feature type="region of interest" description="Disordered" evidence="1">
    <location>
        <begin position="231"/>
        <end position="280"/>
    </location>
</feature>
<evidence type="ECO:0000256" key="1">
    <source>
        <dbReference type="SAM" id="MobiDB-lite"/>
    </source>
</evidence>
<dbReference type="Proteomes" id="UP000005240">
    <property type="component" value="Unassembled WGS sequence"/>
</dbReference>
<dbReference type="EnsemblFungi" id="PTTG_10285-t43_1">
    <property type="protein sequence ID" value="PTTG_10285-t43_1-p1"/>
    <property type="gene ID" value="PTTG_10285"/>
</dbReference>
<feature type="compositionally biased region" description="Polar residues" evidence="1">
    <location>
        <begin position="248"/>
        <end position="258"/>
    </location>
</feature>